<accession>A0A8J5SBV1</accession>
<feature type="compositionally biased region" description="Low complexity" evidence="1">
    <location>
        <begin position="53"/>
        <end position="62"/>
    </location>
</feature>
<feature type="region of interest" description="Disordered" evidence="1">
    <location>
        <begin position="43"/>
        <end position="81"/>
    </location>
</feature>
<proteinExistence type="predicted"/>
<dbReference type="AlphaFoldDB" id="A0A8J5SBV1"/>
<organism evidence="2 3">
    <name type="scientific">Zizania palustris</name>
    <name type="common">Northern wild rice</name>
    <dbReference type="NCBI Taxonomy" id="103762"/>
    <lineage>
        <taxon>Eukaryota</taxon>
        <taxon>Viridiplantae</taxon>
        <taxon>Streptophyta</taxon>
        <taxon>Embryophyta</taxon>
        <taxon>Tracheophyta</taxon>
        <taxon>Spermatophyta</taxon>
        <taxon>Magnoliopsida</taxon>
        <taxon>Liliopsida</taxon>
        <taxon>Poales</taxon>
        <taxon>Poaceae</taxon>
        <taxon>BOP clade</taxon>
        <taxon>Oryzoideae</taxon>
        <taxon>Oryzeae</taxon>
        <taxon>Zizaniinae</taxon>
        <taxon>Zizania</taxon>
    </lineage>
</organism>
<reference evidence="2" key="2">
    <citation type="submission" date="2021-02" db="EMBL/GenBank/DDBJ databases">
        <authorList>
            <person name="Kimball J.A."/>
            <person name="Haas M.W."/>
            <person name="Macchietto M."/>
            <person name="Kono T."/>
            <person name="Duquette J."/>
            <person name="Shao M."/>
        </authorList>
    </citation>
    <scope>NUCLEOTIDE SEQUENCE</scope>
    <source>
        <tissue evidence="2">Fresh leaf tissue</tissue>
    </source>
</reference>
<evidence type="ECO:0000256" key="1">
    <source>
        <dbReference type="SAM" id="MobiDB-lite"/>
    </source>
</evidence>
<sequence>MAARRDSGDGAPACGRRWDRDAWRPQGHEVQAAMGRWRRWRRRGFGASGGTDGAALAVSSGDDGADGGVDGCCEEGGRDEG</sequence>
<protein>
    <submittedName>
        <fullName evidence="2">Uncharacterized protein</fullName>
    </submittedName>
</protein>
<gene>
    <name evidence="2" type="ORF">GUJ93_ZPchr0001g31417</name>
</gene>
<keyword evidence="3" id="KW-1185">Reference proteome</keyword>
<evidence type="ECO:0000313" key="2">
    <source>
        <dbReference type="EMBL" id="KAG8052884.1"/>
    </source>
</evidence>
<evidence type="ECO:0000313" key="3">
    <source>
        <dbReference type="Proteomes" id="UP000729402"/>
    </source>
</evidence>
<name>A0A8J5SBV1_ZIZPA</name>
<dbReference type="EMBL" id="JAAALK010000288">
    <property type="protein sequence ID" value="KAG8052884.1"/>
    <property type="molecule type" value="Genomic_DNA"/>
</dbReference>
<dbReference type="Proteomes" id="UP000729402">
    <property type="component" value="Unassembled WGS sequence"/>
</dbReference>
<comment type="caution">
    <text evidence="2">The sequence shown here is derived from an EMBL/GenBank/DDBJ whole genome shotgun (WGS) entry which is preliminary data.</text>
</comment>
<reference evidence="2" key="1">
    <citation type="journal article" date="2021" name="bioRxiv">
        <title>Whole Genome Assembly and Annotation of Northern Wild Rice, Zizania palustris L., Supports a Whole Genome Duplication in the Zizania Genus.</title>
        <authorList>
            <person name="Haas M."/>
            <person name="Kono T."/>
            <person name="Macchietto M."/>
            <person name="Millas R."/>
            <person name="McGilp L."/>
            <person name="Shao M."/>
            <person name="Duquette J."/>
            <person name="Hirsch C.N."/>
            <person name="Kimball J."/>
        </authorList>
    </citation>
    <scope>NUCLEOTIDE SEQUENCE</scope>
    <source>
        <tissue evidence="2">Fresh leaf tissue</tissue>
    </source>
</reference>